<sequence>MPVAAVIPAYNEEKTVGNILQLLKSISLIDEIILVSDGSTDNTAYIGRSYDVSVIELPQNRGKVGAVMCGVKSTNANVILLLDADLVGLKKEHVYDLLLPVLKGESDMTIGVFKNGRGATDLAQKIAPFLSGQRALQRWVFDKLKDYNVKDYGLEMALTIIAKKENLRVKTVVLNELTHVMKEEKRGFIIGVASRIKMYWDILTCMLKLKLEVF</sequence>
<dbReference type="RefSeq" id="WP_066353461.1">
    <property type="nucleotide sequence ID" value="NZ_LOED01000015.1"/>
</dbReference>
<evidence type="ECO:0000256" key="2">
    <source>
        <dbReference type="ARBA" id="ARBA00006739"/>
    </source>
</evidence>
<feature type="domain" description="Glycosyltransferase 2-like" evidence="10">
    <location>
        <begin position="6"/>
        <end position="126"/>
    </location>
</feature>
<evidence type="ECO:0000313" key="12">
    <source>
        <dbReference type="Proteomes" id="UP000070427"/>
    </source>
</evidence>
<dbReference type="FunCoup" id="A0A140L8Q6">
    <property type="interactions" value="343"/>
</dbReference>
<evidence type="ECO:0000256" key="6">
    <source>
        <dbReference type="ARBA" id="ARBA00039022"/>
    </source>
</evidence>
<keyword evidence="5" id="KW-0460">Magnesium</keyword>
<dbReference type="OrthoDB" id="9815144at2"/>
<evidence type="ECO:0000256" key="8">
    <source>
        <dbReference type="ARBA" id="ARBA00048689"/>
    </source>
</evidence>
<reference evidence="11 12" key="1">
    <citation type="submission" date="2015-12" db="EMBL/GenBank/DDBJ databases">
        <title>Draft genome sequnece of Fervidicola ferrireducens strain Y170.</title>
        <authorList>
            <person name="Patel B.K."/>
        </authorList>
    </citation>
    <scope>NUCLEOTIDE SEQUENCE [LARGE SCALE GENOMIC DNA]</scope>
    <source>
        <strain evidence="11 12">Y170</strain>
    </source>
</reference>
<dbReference type="PATRIC" id="fig|520764.3.peg.1474"/>
<proteinExistence type="inferred from homology"/>
<dbReference type="AlphaFoldDB" id="A0A140L8Q6"/>
<comment type="caution">
    <text evidence="11">The sequence shown here is derived from an EMBL/GenBank/DDBJ whole genome shotgun (WGS) entry which is preliminary data.</text>
</comment>
<dbReference type="EMBL" id="LOED01000015">
    <property type="protein sequence ID" value="KXG76931.1"/>
    <property type="molecule type" value="Genomic_DNA"/>
</dbReference>
<evidence type="ECO:0000256" key="9">
    <source>
        <dbReference type="ARBA" id="ARBA00048997"/>
    </source>
</evidence>
<dbReference type="InterPro" id="IPR050256">
    <property type="entry name" value="Glycosyltransferase_2"/>
</dbReference>
<dbReference type="InterPro" id="IPR029044">
    <property type="entry name" value="Nucleotide-diphossugar_trans"/>
</dbReference>
<dbReference type="InterPro" id="IPR001173">
    <property type="entry name" value="Glyco_trans_2-like"/>
</dbReference>
<dbReference type="InParanoid" id="A0A140L8Q6"/>
<dbReference type="GO" id="GO:0016757">
    <property type="term" value="F:glycosyltransferase activity"/>
    <property type="evidence" value="ECO:0007669"/>
    <property type="project" value="UniProtKB-KW"/>
</dbReference>
<dbReference type="Proteomes" id="UP000070427">
    <property type="component" value="Unassembled WGS sequence"/>
</dbReference>
<dbReference type="SUPFAM" id="SSF53448">
    <property type="entry name" value="Nucleotide-diphospho-sugar transferases"/>
    <property type="match status" value="1"/>
</dbReference>
<keyword evidence="3 11" id="KW-0328">Glycosyltransferase</keyword>
<evidence type="ECO:0000256" key="3">
    <source>
        <dbReference type="ARBA" id="ARBA00022676"/>
    </source>
</evidence>
<comment type="catalytic activity">
    <reaction evidence="9">
        <text>an NDP-alpha-D-glucose + (2R)-3-phosphoglycerate = (2R)-2-O-(alpha-D-glucopyranosyl)-3-phospho-glycerate + a ribonucleoside 5'-diphosphate + H(+)</text>
        <dbReference type="Rhea" id="RHEA:47244"/>
        <dbReference type="ChEBI" id="CHEBI:15378"/>
        <dbReference type="ChEBI" id="CHEBI:57930"/>
        <dbReference type="ChEBI" id="CHEBI:58272"/>
        <dbReference type="ChEBI" id="CHEBI:62600"/>
        <dbReference type="ChEBI" id="CHEBI:76533"/>
        <dbReference type="EC" id="2.4.1.266"/>
    </reaction>
    <physiologicalReaction direction="left-to-right" evidence="9">
        <dbReference type="Rhea" id="RHEA:47245"/>
    </physiologicalReaction>
</comment>
<dbReference type="EC" id="2.4.1.266" evidence="6"/>
<name>A0A140L8Q6_9FIRM</name>
<evidence type="ECO:0000256" key="7">
    <source>
        <dbReference type="ARBA" id="ARBA00040894"/>
    </source>
</evidence>
<keyword evidence="12" id="KW-1185">Reference proteome</keyword>
<evidence type="ECO:0000256" key="5">
    <source>
        <dbReference type="ARBA" id="ARBA00022842"/>
    </source>
</evidence>
<evidence type="ECO:0000256" key="4">
    <source>
        <dbReference type="ARBA" id="ARBA00022679"/>
    </source>
</evidence>
<evidence type="ECO:0000313" key="11">
    <source>
        <dbReference type="EMBL" id="KXG76931.1"/>
    </source>
</evidence>
<dbReference type="Pfam" id="PF00535">
    <property type="entry name" value="Glycos_transf_2"/>
    <property type="match status" value="1"/>
</dbReference>
<dbReference type="CDD" id="cd04179">
    <property type="entry name" value="DPM_DPG-synthase_like"/>
    <property type="match status" value="1"/>
</dbReference>
<keyword evidence="4 11" id="KW-0808">Transferase</keyword>
<organism evidence="11 12">
    <name type="scientific">Fervidicola ferrireducens</name>
    <dbReference type="NCBI Taxonomy" id="520764"/>
    <lineage>
        <taxon>Bacteria</taxon>
        <taxon>Bacillati</taxon>
        <taxon>Bacillota</taxon>
        <taxon>Clostridia</taxon>
        <taxon>Thermosediminibacterales</taxon>
        <taxon>Thermosediminibacteraceae</taxon>
        <taxon>Fervidicola</taxon>
    </lineage>
</organism>
<dbReference type="STRING" id="520764.AN618_14140"/>
<comment type="catalytic activity">
    <reaction evidence="8">
        <text>(2R)-3-phosphoglycerate + UDP-alpha-D-glucose = (2R)-2-O-(alpha-D-glucopyranosyl)-3-phospho-glycerate + UDP + H(+)</text>
        <dbReference type="Rhea" id="RHEA:31319"/>
        <dbReference type="ChEBI" id="CHEBI:15378"/>
        <dbReference type="ChEBI" id="CHEBI:58223"/>
        <dbReference type="ChEBI" id="CHEBI:58272"/>
        <dbReference type="ChEBI" id="CHEBI:58885"/>
        <dbReference type="ChEBI" id="CHEBI:62600"/>
        <dbReference type="EC" id="2.4.1.266"/>
    </reaction>
    <physiologicalReaction direction="left-to-right" evidence="8">
        <dbReference type="Rhea" id="RHEA:31320"/>
    </physiologicalReaction>
</comment>
<gene>
    <name evidence="11" type="primary">gpgS_2</name>
    <name evidence="11" type="ORF">AN618_14140</name>
</gene>
<dbReference type="PANTHER" id="PTHR48090:SF10">
    <property type="entry name" value="GLUCOSYL-3-PHOSPHOGLYCERATE SYNTHASE"/>
    <property type="match status" value="1"/>
</dbReference>
<dbReference type="Gene3D" id="3.90.550.10">
    <property type="entry name" value="Spore Coat Polysaccharide Biosynthesis Protein SpsA, Chain A"/>
    <property type="match status" value="1"/>
</dbReference>
<accession>A0A140L8Q6</accession>
<protein>
    <recommendedName>
        <fullName evidence="7">Glucosyl-3-phosphoglycerate synthase</fullName>
        <ecNumber evidence="6">2.4.1.266</ecNumber>
    </recommendedName>
</protein>
<evidence type="ECO:0000259" key="10">
    <source>
        <dbReference type="Pfam" id="PF00535"/>
    </source>
</evidence>
<comment type="cofactor">
    <cofactor evidence="1">
        <name>Mg(2+)</name>
        <dbReference type="ChEBI" id="CHEBI:18420"/>
    </cofactor>
</comment>
<evidence type="ECO:0000256" key="1">
    <source>
        <dbReference type="ARBA" id="ARBA00001946"/>
    </source>
</evidence>
<dbReference type="PANTHER" id="PTHR48090">
    <property type="entry name" value="UNDECAPRENYL-PHOSPHATE 4-DEOXY-4-FORMAMIDO-L-ARABINOSE TRANSFERASE-RELATED"/>
    <property type="match status" value="1"/>
</dbReference>
<comment type="similarity">
    <text evidence="2">Belongs to the glycosyltransferase 2 family.</text>
</comment>